<protein>
    <submittedName>
        <fullName evidence="1">Uncharacterized protein</fullName>
    </submittedName>
</protein>
<evidence type="ECO:0000313" key="2">
    <source>
        <dbReference type="Proteomes" id="UP000613193"/>
    </source>
</evidence>
<comment type="caution">
    <text evidence="1">The sequence shown here is derived from an EMBL/GenBank/DDBJ whole genome shotgun (WGS) entry which is preliminary data.</text>
</comment>
<accession>A0A934PU52</accession>
<evidence type="ECO:0000313" key="1">
    <source>
        <dbReference type="EMBL" id="MBK0379196.1"/>
    </source>
</evidence>
<dbReference type="AlphaFoldDB" id="A0A934PU52"/>
<organism evidence="1 2">
    <name type="scientific">Mucilaginibacter segetis</name>
    <dbReference type="NCBI Taxonomy" id="2793071"/>
    <lineage>
        <taxon>Bacteria</taxon>
        <taxon>Pseudomonadati</taxon>
        <taxon>Bacteroidota</taxon>
        <taxon>Sphingobacteriia</taxon>
        <taxon>Sphingobacteriales</taxon>
        <taxon>Sphingobacteriaceae</taxon>
        <taxon>Mucilaginibacter</taxon>
    </lineage>
</organism>
<dbReference type="EMBL" id="JAEHFW010000001">
    <property type="protein sequence ID" value="MBK0379196.1"/>
    <property type="molecule type" value="Genomic_DNA"/>
</dbReference>
<name>A0A934PU52_9SPHI</name>
<sequence>MEMNIFRDFDEVRTNELYIIRKGWFRSAYELIDGQFLYGKLSYKGNFKRYAVIETAAGIWTLKQSGWFSRNMDLKVGEEQTVGTVIPELWSRRITLEMNDGFAADFYYKKLFSKACIWANQLYGDMIFIKQKVFSIKQPYIITFDQSLPKNTAVNIPMLTLLGVSLLITRQRHAAAA</sequence>
<reference evidence="1" key="1">
    <citation type="submission" date="2020-12" db="EMBL/GenBank/DDBJ databases">
        <title>Bacterial novel species Mucilaginibacter sp. SD-g isolated from soil.</title>
        <authorList>
            <person name="Jung H.-Y."/>
        </authorList>
    </citation>
    <scope>NUCLEOTIDE SEQUENCE</scope>
    <source>
        <strain evidence="1">SD-g</strain>
    </source>
</reference>
<dbReference type="RefSeq" id="WP_200065632.1">
    <property type="nucleotide sequence ID" value="NZ_JAEHFW010000001.1"/>
</dbReference>
<proteinExistence type="predicted"/>
<dbReference type="Proteomes" id="UP000613193">
    <property type="component" value="Unassembled WGS sequence"/>
</dbReference>
<gene>
    <name evidence="1" type="ORF">I5M19_07760</name>
</gene>
<keyword evidence="2" id="KW-1185">Reference proteome</keyword>